<dbReference type="PANTHER" id="PTHR11439">
    <property type="entry name" value="GAG-POL-RELATED RETROTRANSPOSON"/>
    <property type="match status" value="1"/>
</dbReference>
<protein>
    <submittedName>
        <fullName evidence="2">Retrovirus-related Pol polyprotein from transposon RE2</fullName>
    </submittedName>
</protein>
<sequence length="200" mass="22702">MAKELAALEQNYTWELTELPVGKRAIGCRWVYKTKLKQDGSIDRYKARLVAKGYTQIEGVDYFDSFSPVAKTVMVRIFIAVATAHATPLPAGIKFDASSGSTLASPDRYRHMVGRLLYFSFSRPDISFTVQQLSQLIQYPRQPHWEATLHLVRYLKGTPMLGLFFEVGSSFKLSADSDSDWASCIDTRRSVTGYYIFGWF</sequence>
<accession>A0AAW2J9X9</accession>
<name>A0AAW2J9X9_9LAMI</name>
<dbReference type="AlphaFoldDB" id="A0AAW2J9X9"/>
<organism evidence="2">
    <name type="scientific">Sesamum calycinum</name>
    <dbReference type="NCBI Taxonomy" id="2727403"/>
    <lineage>
        <taxon>Eukaryota</taxon>
        <taxon>Viridiplantae</taxon>
        <taxon>Streptophyta</taxon>
        <taxon>Embryophyta</taxon>
        <taxon>Tracheophyta</taxon>
        <taxon>Spermatophyta</taxon>
        <taxon>Magnoliopsida</taxon>
        <taxon>eudicotyledons</taxon>
        <taxon>Gunneridae</taxon>
        <taxon>Pentapetalae</taxon>
        <taxon>asterids</taxon>
        <taxon>lamiids</taxon>
        <taxon>Lamiales</taxon>
        <taxon>Pedaliaceae</taxon>
        <taxon>Sesamum</taxon>
    </lineage>
</organism>
<feature type="domain" description="Reverse transcriptase Ty1/copia-type" evidence="1">
    <location>
        <begin position="11"/>
        <end position="85"/>
    </location>
</feature>
<evidence type="ECO:0000259" key="1">
    <source>
        <dbReference type="Pfam" id="PF07727"/>
    </source>
</evidence>
<reference evidence="2" key="1">
    <citation type="submission" date="2020-06" db="EMBL/GenBank/DDBJ databases">
        <authorList>
            <person name="Li T."/>
            <person name="Hu X."/>
            <person name="Zhang T."/>
            <person name="Song X."/>
            <person name="Zhang H."/>
            <person name="Dai N."/>
            <person name="Sheng W."/>
            <person name="Hou X."/>
            <person name="Wei L."/>
        </authorList>
    </citation>
    <scope>NUCLEOTIDE SEQUENCE</scope>
    <source>
        <strain evidence="2">KEN8</strain>
        <tissue evidence="2">Leaf</tissue>
    </source>
</reference>
<dbReference type="EMBL" id="JACGWM010001603">
    <property type="protein sequence ID" value="KAL0291051.1"/>
    <property type="molecule type" value="Genomic_DNA"/>
</dbReference>
<comment type="caution">
    <text evidence="2">The sequence shown here is derived from an EMBL/GenBank/DDBJ whole genome shotgun (WGS) entry which is preliminary data.</text>
</comment>
<evidence type="ECO:0000313" key="2">
    <source>
        <dbReference type="EMBL" id="KAL0291051.1"/>
    </source>
</evidence>
<reference evidence="2" key="2">
    <citation type="journal article" date="2024" name="Plant">
        <title>Genomic evolution and insights into agronomic trait innovations of Sesamum species.</title>
        <authorList>
            <person name="Miao H."/>
            <person name="Wang L."/>
            <person name="Qu L."/>
            <person name="Liu H."/>
            <person name="Sun Y."/>
            <person name="Le M."/>
            <person name="Wang Q."/>
            <person name="Wei S."/>
            <person name="Zheng Y."/>
            <person name="Lin W."/>
            <person name="Duan Y."/>
            <person name="Cao H."/>
            <person name="Xiong S."/>
            <person name="Wang X."/>
            <person name="Wei L."/>
            <person name="Li C."/>
            <person name="Ma Q."/>
            <person name="Ju M."/>
            <person name="Zhao R."/>
            <person name="Li G."/>
            <person name="Mu C."/>
            <person name="Tian Q."/>
            <person name="Mei H."/>
            <person name="Zhang T."/>
            <person name="Gao T."/>
            <person name="Zhang H."/>
        </authorList>
    </citation>
    <scope>NUCLEOTIDE SEQUENCE</scope>
    <source>
        <strain evidence="2">KEN8</strain>
    </source>
</reference>
<dbReference type="PANTHER" id="PTHR11439:SF465">
    <property type="entry name" value="REVERSE TRANSCRIPTASE TY1_COPIA-TYPE DOMAIN-CONTAINING PROTEIN"/>
    <property type="match status" value="1"/>
</dbReference>
<dbReference type="Pfam" id="PF07727">
    <property type="entry name" value="RVT_2"/>
    <property type="match status" value="1"/>
</dbReference>
<proteinExistence type="predicted"/>
<gene>
    <name evidence="2" type="ORF">Scaly_2650400</name>
</gene>
<dbReference type="InterPro" id="IPR013103">
    <property type="entry name" value="RVT_2"/>
</dbReference>